<dbReference type="Gene3D" id="3.20.20.80">
    <property type="entry name" value="Glycosidases"/>
    <property type="match status" value="2"/>
</dbReference>
<name>A0A137T007_9BACT</name>
<dbReference type="eggNOG" id="COG0366">
    <property type="taxonomic scope" value="Bacteria"/>
</dbReference>
<dbReference type="SUPFAM" id="SSF51445">
    <property type="entry name" value="(Trans)glycosidases"/>
    <property type="match status" value="1"/>
</dbReference>
<dbReference type="EMBL" id="LTAG01000025">
    <property type="protein sequence ID" value="KXO17932.1"/>
    <property type="molecule type" value="Genomic_DNA"/>
</dbReference>
<dbReference type="GO" id="GO:0009313">
    <property type="term" value="P:oligosaccharide catabolic process"/>
    <property type="evidence" value="ECO:0007669"/>
    <property type="project" value="TreeGrafter"/>
</dbReference>
<protein>
    <submittedName>
        <fullName evidence="2">Alpha amylase, catalytic domain protein</fullName>
    </submittedName>
</protein>
<sequence length="556" mass="63473">MFVIYQIFTRTFSNKNISCIENGSIETNGVGKMNDFTPKVLNKIKKGGFTHVWFTGVIRHATTTDYSAFGIPKQHTQVVKGKAGSPYAITDYYDIDPDIAEDITHRMEEFEALIERTHKQELKVIIDFVPNHVAREYKSVTAPECVNDLGADDDVNKHFDPQNNFYYCPQTVLDLSDIISSANIEAYTEYPAKCTGNDHFDAKPSSNDWYETVKLNYGIDYCDLGGRSEHFTPIPSTWLKMTDILLFWAAKGIDGFRCDMAEMVPAAFWKYATAKVKEHFPNVIFIGEVYAPNQYRNYLAAGFNYLYDKVGMYDCLRDVMCGYRPASDIASAWQSVDDIHDHMLNFLENHDEQRIASDFFAGDAKKGIPALMVAALFQSNPMMIYAGQEFGEKGMAKEGFSGIDGRSTIFDYWNTPTVMKAFYNIGRLSPQQRYIRDTYYKILRLCNEETAISEGLTYDLMYANFDKLTFDTSKLFAFMRKKDKDLLLIVANFDKEAQEVSVTIPEHAIEFLRIRQNFYLMTDLLTGESIDAVISPNGEIKMSVSGYNGRIWKITM</sequence>
<dbReference type="AlphaFoldDB" id="A0A137T007"/>
<dbReference type="GO" id="GO:0004556">
    <property type="term" value="F:alpha-amylase activity"/>
    <property type="evidence" value="ECO:0007669"/>
    <property type="project" value="TreeGrafter"/>
</dbReference>
<evidence type="ECO:0000259" key="1">
    <source>
        <dbReference type="SMART" id="SM00642"/>
    </source>
</evidence>
<evidence type="ECO:0000313" key="3">
    <source>
        <dbReference type="Proteomes" id="UP000070093"/>
    </source>
</evidence>
<dbReference type="STRING" id="28125.HMPREF3202_00694"/>
<dbReference type="PANTHER" id="PTHR10357">
    <property type="entry name" value="ALPHA-AMYLASE FAMILY MEMBER"/>
    <property type="match status" value="1"/>
</dbReference>
<reference evidence="2 3" key="1">
    <citation type="submission" date="2016-02" db="EMBL/GenBank/DDBJ databases">
        <authorList>
            <person name="Wen L."/>
            <person name="He K."/>
            <person name="Yang H."/>
        </authorList>
    </citation>
    <scope>NUCLEOTIDE SEQUENCE [LARGE SCALE GENOMIC DNA]</scope>
    <source>
        <strain evidence="2 3">GED7880</strain>
    </source>
</reference>
<organism evidence="2 3">
    <name type="scientific">Prevotella bivia</name>
    <dbReference type="NCBI Taxonomy" id="28125"/>
    <lineage>
        <taxon>Bacteria</taxon>
        <taxon>Pseudomonadati</taxon>
        <taxon>Bacteroidota</taxon>
        <taxon>Bacteroidia</taxon>
        <taxon>Bacteroidales</taxon>
        <taxon>Prevotellaceae</taxon>
        <taxon>Prevotella</taxon>
    </lineage>
</organism>
<dbReference type="CDD" id="cd11349">
    <property type="entry name" value="AmyAc_3"/>
    <property type="match status" value="1"/>
</dbReference>
<dbReference type="InterPro" id="IPR017853">
    <property type="entry name" value="GH"/>
</dbReference>
<proteinExistence type="predicted"/>
<dbReference type="InterPro" id="IPR006047">
    <property type="entry name" value="GH13_cat_dom"/>
</dbReference>
<dbReference type="SUPFAM" id="SSF51011">
    <property type="entry name" value="Glycosyl hydrolase domain"/>
    <property type="match status" value="1"/>
</dbReference>
<dbReference type="InterPro" id="IPR013780">
    <property type="entry name" value="Glyco_hydro_b"/>
</dbReference>
<dbReference type="Proteomes" id="UP000070093">
    <property type="component" value="Unassembled WGS sequence"/>
</dbReference>
<dbReference type="RefSeq" id="WP_061314761.1">
    <property type="nucleotide sequence ID" value="NZ_KQ965641.1"/>
</dbReference>
<comment type="caution">
    <text evidence="2">The sequence shown here is derived from an EMBL/GenBank/DDBJ whole genome shotgun (WGS) entry which is preliminary data.</text>
</comment>
<dbReference type="Pfam" id="PF00128">
    <property type="entry name" value="Alpha-amylase"/>
    <property type="match status" value="1"/>
</dbReference>
<dbReference type="PANTHER" id="PTHR10357:SF205">
    <property type="entry name" value="O-GLYCOSYL HYDROLASE FAMILY 13"/>
    <property type="match status" value="1"/>
</dbReference>
<accession>A0A137T007</accession>
<dbReference type="Gene3D" id="2.60.40.1180">
    <property type="entry name" value="Golgi alpha-mannosidase II"/>
    <property type="match status" value="1"/>
</dbReference>
<gene>
    <name evidence="2" type="ORF">HMPREF3202_00694</name>
</gene>
<evidence type="ECO:0000313" key="2">
    <source>
        <dbReference type="EMBL" id="KXO17932.1"/>
    </source>
</evidence>
<dbReference type="SMART" id="SM00642">
    <property type="entry name" value="Aamy"/>
    <property type="match status" value="1"/>
</dbReference>
<feature type="domain" description="Glycosyl hydrolase family 13 catalytic" evidence="1">
    <location>
        <begin position="6"/>
        <end position="432"/>
    </location>
</feature>
<dbReference type="PATRIC" id="fig|28125.4.peg.681"/>